<dbReference type="PANTHER" id="PTHR33204">
    <property type="entry name" value="TRANSCRIPTIONAL REGULATOR, MARR FAMILY"/>
    <property type="match status" value="1"/>
</dbReference>
<dbReference type="OrthoDB" id="3293788at2"/>
<evidence type="ECO:0000256" key="2">
    <source>
        <dbReference type="ARBA" id="ARBA00023125"/>
    </source>
</evidence>
<feature type="domain" description="HTH hxlR-type" evidence="5">
    <location>
        <begin position="19"/>
        <end position="117"/>
    </location>
</feature>
<dbReference type="EMBL" id="AP023354">
    <property type="protein sequence ID" value="BCJ26259.1"/>
    <property type="molecule type" value="Genomic_DNA"/>
</dbReference>
<evidence type="ECO:0000256" key="3">
    <source>
        <dbReference type="ARBA" id="ARBA00023163"/>
    </source>
</evidence>
<dbReference type="PANTHER" id="PTHR33204:SF37">
    <property type="entry name" value="HTH-TYPE TRANSCRIPTIONAL REGULATOR YODB"/>
    <property type="match status" value="1"/>
</dbReference>
<evidence type="ECO:0000259" key="5">
    <source>
        <dbReference type="PROSITE" id="PS51118"/>
    </source>
</evidence>
<organism evidence="6 7">
    <name type="scientific">Actinocatenispora sera</name>
    <dbReference type="NCBI Taxonomy" id="390989"/>
    <lineage>
        <taxon>Bacteria</taxon>
        <taxon>Bacillati</taxon>
        <taxon>Actinomycetota</taxon>
        <taxon>Actinomycetes</taxon>
        <taxon>Micromonosporales</taxon>
        <taxon>Micromonosporaceae</taxon>
        <taxon>Actinocatenispora</taxon>
    </lineage>
</organism>
<dbReference type="Gene3D" id="1.10.10.10">
    <property type="entry name" value="Winged helix-like DNA-binding domain superfamily/Winged helix DNA-binding domain"/>
    <property type="match status" value="1"/>
</dbReference>
<evidence type="ECO:0000313" key="6">
    <source>
        <dbReference type="EMBL" id="BCJ26259.1"/>
    </source>
</evidence>
<name>A0A810KV79_9ACTN</name>
<dbReference type="RefSeq" id="WP_051803123.1">
    <property type="nucleotide sequence ID" value="NZ_AP023354.1"/>
</dbReference>
<feature type="compositionally biased region" description="Low complexity" evidence="4">
    <location>
        <begin position="132"/>
        <end position="145"/>
    </location>
</feature>
<feature type="region of interest" description="Disordered" evidence="4">
    <location>
        <begin position="123"/>
        <end position="145"/>
    </location>
</feature>
<protein>
    <submittedName>
        <fullName evidence="6">Transcriptional regulator</fullName>
    </submittedName>
</protein>
<evidence type="ECO:0000313" key="7">
    <source>
        <dbReference type="Proteomes" id="UP000680750"/>
    </source>
</evidence>
<dbReference type="InterPro" id="IPR036388">
    <property type="entry name" value="WH-like_DNA-bd_sf"/>
</dbReference>
<dbReference type="AlphaFoldDB" id="A0A810KV79"/>
<dbReference type="Proteomes" id="UP000680750">
    <property type="component" value="Chromosome"/>
</dbReference>
<accession>A0A810KV79</accession>
<reference evidence="6" key="1">
    <citation type="submission" date="2020-08" db="EMBL/GenBank/DDBJ databases">
        <title>Whole genome shotgun sequence of Actinocatenispora sera NBRC 101916.</title>
        <authorList>
            <person name="Komaki H."/>
            <person name="Tamura T."/>
        </authorList>
    </citation>
    <scope>NUCLEOTIDE SEQUENCE</scope>
    <source>
        <strain evidence="6">NBRC 101916</strain>
    </source>
</reference>
<keyword evidence="1" id="KW-0805">Transcription regulation</keyword>
<keyword evidence="3" id="KW-0804">Transcription</keyword>
<sequence>METTDDQHEHHYDAYLAQCPCRPLLDVIANKWTALIVGALLTREHRFGELRRQIEGVSQKVLTANLRALERNGFVTRRVYPTSPPSVGYALTDLGRSLAPPLVAVREWTERHMDDVEAARARYDTEATRSGPAAVDRAAEPAPAR</sequence>
<evidence type="ECO:0000256" key="4">
    <source>
        <dbReference type="SAM" id="MobiDB-lite"/>
    </source>
</evidence>
<evidence type="ECO:0000256" key="1">
    <source>
        <dbReference type="ARBA" id="ARBA00023015"/>
    </source>
</evidence>
<dbReference type="SUPFAM" id="SSF46785">
    <property type="entry name" value="Winged helix' DNA-binding domain"/>
    <property type="match status" value="1"/>
</dbReference>
<proteinExistence type="predicted"/>
<dbReference type="KEGG" id="aser:Asera_03670"/>
<dbReference type="CDD" id="cd00090">
    <property type="entry name" value="HTH_ARSR"/>
    <property type="match status" value="1"/>
</dbReference>
<dbReference type="PROSITE" id="PS51118">
    <property type="entry name" value="HTH_HXLR"/>
    <property type="match status" value="1"/>
</dbReference>
<keyword evidence="7" id="KW-1185">Reference proteome</keyword>
<keyword evidence="2" id="KW-0238">DNA-binding</keyword>
<dbReference type="InterPro" id="IPR002577">
    <property type="entry name" value="HTH_HxlR"/>
</dbReference>
<dbReference type="InterPro" id="IPR011991">
    <property type="entry name" value="ArsR-like_HTH"/>
</dbReference>
<gene>
    <name evidence="6" type="ORF">Asera_03670</name>
</gene>
<dbReference type="InterPro" id="IPR036390">
    <property type="entry name" value="WH_DNA-bd_sf"/>
</dbReference>
<dbReference type="Pfam" id="PF01638">
    <property type="entry name" value="HxlR"/>
    <property type="match status" value="1"/>
</dbReference>
<dbReference type="GO" id="GO:0003677">
    <property type="term" value="F:DNA binding"/>
    <property type="evidence" value="ECO:0007669"/>
    <property type="project" value="UniProtKB-KW"/>
</dbReference>